<reference evidence="2 3" key="1">
    <citation type="journal article" date="2016" name="Front. Microbiol.">
        <title>Genome and transcriptome sequences reveal the specific parasitism of the nematophagous Purpureocillium lilacinum 36-1.</title>
        <authorList>
            <person name="Xie J."/>
            <person name="Li S."/>
            <person name="Mo C."/>
            <person name="Xiao X."/>
            <person name="Peng D."/>
            <person name="Wang G."/>
            <person name="Xiao Y."/>
        </authorList>
    </citation>
    <scope>NUCLEOTIDE SEQUENCE [LARGE SCALE GENOMIC DNA]</scope>
    <source>
        <strain evidence="2 3">36-1</strain>
    </source>
</reference>
<name>A0A2U3DPG2_PURLI</name>
<evidence type="ECO:0000313" key="3">
    <source>
        <dbReference type="Proteomes" id="UP000245956"/>
    </source>
</evidence>
<comment type="caution">
    <text evidence="2">The sequence shown here is derived from an EMBL/GenBank/DDBJ whole genome shotgun (WGS) entry which is preliminary data.</text>
</comment>
<dbReference type="GO" id="GO:0046983">
    <property type="term" value="F:protein dimerization activity"/>
    <property type="evidence" value="ECO:0007669"/>
    <property type="project" value="InterPro"/>
</dbReference>
<gene>
    <name evidence="2" type="ORF">PCL_12102</name>
</gene>
<dbReference type="InterPro" id="IPR008906">
    <property type="entry name" value="HATC_C_dom"/>
</dbReference>
<feature type="domain" description="HAT C-terminal dimerisation" evidence="1">
    <location>
        <begin position="49"/>
        <end position="92"/>
    </location>
</feature>
<sequence length="111" mass="12490">MRWMGCWVFAWQPKSVIKYSKLIGDDFFEAIYRSEQADTVDRANVLGLALSTPAMSAEPQRVFSDGGELIADKRNGLGDDTVEAEMMQTNWITSKILRGITTPRGLYELPD</sequence>
<dbReference type="AlphaFoldDB" id="A0A2U3DPG2"/>
<dbReference type="EMBL" id="LCWV01000088">
    <property type="protein sequence ID" value="PWI64136.1"/>
    <property type="molecule type" value="Genomic_DNA"/>
</dbReference>
<evidence type="ECO:0000259" key="1">
    <source>
        <dbReference type="Pfam" id="PF05699"/>
    </source>
</evidence>
<accession>A0A2U3DPG2</accession>
<dbReference type="Pfam" id="PF05699">
    <property type="entry name" value="Dimer_Tnp_hAT"/>
    <property type="match status" value="1"/>
</dbReference>
<organism evidence="2 3">
    <name type="scientific">Purpureocillium lilacinum</name>
    <name type="common">Paecilomyces lilacinus</name>
    <dbReference type="NCBI Taxonomy" id="33203"/>
    <lineage>
        <taxon>Eukaryota</taxon>
        <taxon>Fungi</taxon>
        <taxon>Dikarya</taxon>
        <taxon>Ascomycota</taxon>
        <taxon>Pezizomycotina</taxon>
        <taxon>Sordariomycetes</taxon>
        <taxon>Hypocreomycetidae</taxon>
        <taxon>Hypocreales</taxon>
        <taxon>Ophiocordycipitaceae</taxon>
        <taxon>Purpureocillium</taxon>
    </lineage>
</organism>
<protein>
    <recommendedName>
        <fullName evidence="1">HAT C-terminal dimerisation domain-containing protein</fullName>
    </recommendedName>
</protein>
<proteinExistence type="predicted"/>
<evidence type="ECO:0000313" key="2">
    <source>
        <dbReference type="EMBL" id="PWI64136.1"/>
    </source>
</evidence>
<dbReference type="Proteomes" id="UP000245956">
    <property type="component" value="Unassembled WGS sequence"/>
</dbReference>